<name>A0A2I8VKW5_9EURY</name>
<dbReference type="Proteomes" id="UP000236584">
    <property type="component" value="Chromosome"/>
</dbReference>
<dbReference type="KEGG" id="srub:C2R22_13785"/>
<sequence>MSTVYVHGPGCASPPTAAISANHGRGVIGNGSSEAVIERLERGSDCPDESGLPCVGTAWTVDRFESVGFRRTRT</sequence>
<accession>A0A2I8VKW5</accession>
<evidence type="ECO:0000313" key="1">
    <source>
        <dbReference type="EMBL" id="AUV82577.1"/>
    </source>
</evidence>
<reference evidence="1 2" key="1">
    <citation type="submission" date="2018-01" db="EMBL/GenBank/DDBJ databases">
        <title>Complete genome sequence of Salinigranum rubrum GX10T, an extremely halophilic archaeon isolated from a marine solar saltern.</title>
        <authorList>
            <person name="Han S."/>
        </authorList>
    </citation>
    <scope>NUCLEOTIDE SEQUENCE [LARGE SCALE GENOMIC DNA]</scope>
    <source>
        <strain evidence="1 2">GX10</strain>
    </source>
</reference>
<protein>
    <submittedName>
        <fullName evidence="1">Uncharacterized protein</fullName>
    </submittedName>
</protein>
<evidence type="ECO:0000313" key="2">
    <source>
        <dbReference type="Proteomes" id="UP000236584"/>
    </source>
</evidence>
<dbReference type="RefSeq" id="WP_103426266.1">
    <property type="nucleotide sequence ID" value="NZ_CP026309.1"/>
</dbReference>
<dbReference type="AlphaFoldDB" id="A0A2I8VKW5"/>
<proteinExistence type="predicted"/>
<dbReference type="EMBL" id="CP026309">
    <property type="protein sequence ID" value="AUV82577.1"/>
    <property type="molecule type" value="Genomic_DNA"/>
</dbReference>
<dbReference type="OrthoDB" id="372050at2157"/>
<dbReference type="GeneID" id="35593182"/>
<gene>
    <name evidence="1" type="ORF">C2R22_13785</name>
</gene>
<organism evidence="1 2">
    <name type="scientific">Salinigranum rubrum</name>
    <dbReference type="NCBI Taxonomy" id="755307"/>
    <lineage>
        <taxon>Archaea</taxon>
        <taxon>Methanobacteriati</taxon>
        <taxon>Methanobacteriota</taxon>
        <taxon>Stenosarchaea group</taxon>
        <taxon>Halobacteria</taxon>
        <taxon>Halobacteriales</taxon>
        <taxon>Haloferacaceae</taxon>
        <taxon>Salinigranum</taxon>
    </lineage>
</organism>
<keyword evidence="2" id="KW-1185">Reference proteome</keyword>